<evidence type="ECO:0000256" key="1">
    <source>
        <dbReference type="SAM" id="MobiDB-lite"/>
    </source>
</evidence>
<protein>
    <submittedName>
        <fullName evidence="3">Glycosyltransferase involved in cell wall biosynthesis</fullName>
    </submittedName>
</protein>
<reference evidence="3 4" key="1">
    <citation type="submission" date="2020-08" db="EMBL/GenBank/DDBJ databases">
        <title>Genomic Encyclopedia of Type Strains, Phase IV (KMG-IV): sequencing the most valuable type-strain genomes for metagenomic binning, comparative biology and taxonomic classification.</title>
        <authorList>
            <person name="Goeker M."/>
        </authorList>
    </citation>
    <scope>NUCLEOTIDE SEQUENCE [LARGE SCALE GENOMIC DNA]</scope>
    <source>
        <strain evidence="3 4">DSM 7051</strain>
    </source>
</reference>
<proteinExistence type="predicted"/>
<dbReference type="InterPro" id="IPR050194">
    <property type="entry name" value="Glycosyltransferase_grp1"/>
</dbReference>
<feature type="region of interest" description="Disordered" evidence="1">
    <location>
        <begin position="397"/>
        <end position="422"/>
    </location>
</feature>
<accession>A0A7X0FB88</accession>
<dbReference type="Gene3D" id="3.40.50.2000">
    <property type="entry name" value="Glycogen Phosphorylase B"/>
    <property type="match status" value="2"/>
</dbReference>
<keyword evidence="3" id="KW-0808">Transferase</keyword>
<dbReference type="SUPFAM" id="SSF53756">
    <property type="entry name" value="UDP-Glycosyltransferase/glycogen phosphorylase"/>
    <property type="match status" value="1"/>
</dbReference>
<dbReference type="CDD" id="cd03801">
    <property type="entry name" value="GT4_PimA-like"/>
    <property type="match status" value="1"/>
</dbReference>
<feature type="compositionally biased region" description="Polar residues" evidence="1">
    <location>
        <begin position="400"/>
        <end position="411"/>
    </location>
</feature>
<sequence length="422" mass="46031">MKIAYLLNTYPIPSTTFIRGEIEALEELGLDIGRLSVRRFGGTLVDRSDRAETEATRYLLSGNAVGLFVAFGREAITNPRALLRTLPVLRQMRGRAYSGLVHHIAYLMQACYLRQEARRQGIAHIHAHFGTNPAAVALLSRLLGGPSYSFTAHGPDEFTDAAYLSFDLKIRHAAFVVAISDYCSNLLASLADQGDARKIVIARCGLKLDDFEPTPVPADDRTLVCVGRLCPQKGQVHIPAAVAALRDEFPDMKVLLVGDGESRSEIEAEIKRHDVGAQVLLPGWASNDEVRALLKGSRAMLLPSYAEGLPVAIMEALALTRPVISTTIAGIPELVDEECGWLVEPGNHMQLVTAMRMALSAPAEVLARMGKVGRERVERLHDRRRLALELQRLFKEATGTGRNSSSAQSPLQGGPKFQPAGE</sequence>
<feature type="domain" description="Glycosyl transferase family 1" evidence="2">
    <location>
        <begin position="210"/>
        <end position="376"/>
    </location>
</feature>
<evidence type="ECO:0000313" key="3">
    <source>
        <dbReference type="EMBL" id="MBB6356501.1"/>
    </source>
</evidence>
<dbReference type="AlphaFoldDB" id="A0A7X0FB88"/>
<dbReference type="InterPro" id="IPR001296">
    <property type="entry name" value="Glyco_trans_1"/>
</dbReference>
<dbReference type="RefSeq" id="WP_184700936.1">
    <property type="nucleotide sequence ID" value="NZ_BAABEG010000002.1"/>
</dbReference>
<evidence type="ECO:0000313" key="4">
    <source>
        <dbReference type="Proteomes" id="UP000536262"/>
    </source>
</evidence>
<dbReference type="PANTHER" id="PTHR45947:SF15">
    <property type="entry name" value="TEICHURONIC ACID BIOSYNTHESIS GLYCOSYLTRANSFERASE TUAC-RELATED"/>
    <property type="match status" value="1"/>
</dbReference>
<dbReference type="PANTHER" id="PTHR45947">
    <property type="entry name" value="SULFOQUINOVOSYL TRANSFERASE SQD2"/>
    <property type="match status" value="1"/>
</dbReference>
<dbReference type="EMBL" id="JACHOU010000014">
    <property type="protein sequence ID" value="MBB6356501.1"/>
    <property type="molecule type" value="Genomic_DNA"/>
</dbReference>
<comment type="caution">
    <text evidence="3">The sequence shown here is derived from an EMBL/GenBank/DDBJ whole genome shotgun (WGS) entry which is preliminary data.</text>
</comment>
<dbReference type="Proteomes" id="UP000536262">
    <property type="component" value="Unassembled WGS sequence"/>
</dbReference>
<organism evidence="3 4">
    <name type="scientific">Aminobacter aganoensis</name>
    <dbReference type="NCBI Taxonomy" id="83264"/>
    <lineage>
        <taxon>Bacteria</taxon>
        <taxon>Pseudomonadati</taxon>
        <taxon>Pseudomonadota</taxon>
        <taxon>Alphaproteobacteria</taxon>
        <taxon>Hyphomicrobiales</taxon>
        <taxon>Phyllobacteriaceae</taxon>
        <taxon>Aminobacter</taxon>
    </lineage>
</organism>
<keyword evidence="4" id="KW-1185">Reference proteome</keyword>
<gene>
    <name evidence="3" type="ORF">GGR00_004313</name>
</gene>
<dbReference type="Pfam" id="PF00534">
    <property type="entry name" value="Glycos_transf_1"/>
    <property type="match status" value="1"/>
</dbReference>
<evidence type="ECO:0000259" key="2">
    <source>
        <dbReference type="Pfam" id="PF00534"/>
    </source>
</evidence>
<dbReference type="GO" id="GO:0016757">
    <property type="term" value="F:glycosyltransferase activity"/>
    <property type="evidence" value="ECO:0007669"/>
    <property type="project" value="InterPro"/>
</dbReference>
<name>A0A7X0FB88_9HYPH</name>